<dbReference type="Proteomes" id="UP000681722">
    <property type="component" value="Unassembled WGS sequence"/>
</dbReference>
<organism evidence="4 6">
    <name type="scientific">Didymodactylos carnosus</name>
    <dbReference type="NCBI Taxonomy" id="1234261"/>
    <lineage>
        <taxon>Eukaryota</taxon>
        <taxon>Metazoa</taxon>
        <taxon>Spiralia</taxon>
        <taxon>Gnathifera</taxon>
        <taxon>Rotifera</taxon>
        <taxon>Eurotatoria</taxon>
        <taxon>Bdelloidea</taxon>
        <taxon>Philodinida</taxon>
        <taxon>Philodinidae</taxon>
        <taxon>Didymodactylos</taxon>
    </lineage>
</organism>
<feature type="compositionally biased region" description="Polar residues" evidence="2">
    <location>
        <begin position="114"/>
        <end position="124"/>
    </location>
</feature>
<dbReference type="InterPro" id="IPR035892">
    <property type="entry name" value="C2_domain_sf"/>
</dbReference>
<reference evidence="4" key="1">
    <citation type="submission" date="2021-02" db="EMBL/GenBank/DDBJ databases">
        <authorList>
            <person name="Nowell W R."/>
        </authorList>
    </citation>
    <scope>NUCLEOTIDE SEQUENCE</scope>
</reference>
<keyword evidence="1" id="KW-0677">Repeat</keyword>
<dbReference type="AlphaFoldDB" id="A0A815A6M6"/>
<evidence type="ECO:0000259" key="3">
    <source>
        <dbReference type="PROSITE" id="PS50004"/>
    </source>
</evidence>
<dbReference type="EMBL" id="CAJOBC010014697">
    <property type="protein sequence ID" value="CAF4021003.1"/>
    <property type="molecule type" value="Genomic_DNA"/>
</dbReference>
<feature type="non-terminal residue" evidence="4">
    <location>
        <position position="402"/>
    </location>
</feature>
<proteinExistence type="predicted"/>
<feature type="compositionally biased region" description="Polar residues" evidence="2">
    <location>
        <begin position="132"/>
        <end position="143"/>
    </location>
</feature>
<dbReference type="GO" id="GO:0005544">
    <property type="term" value="F:calcium-dependent phospholipid binding"/>
    <property type="evidence" value="ECO:0007669"/>
    <property type="project" value="TreeGrafter"/>
</dbReference>
<feature type="compositionally biased region" description="Basic and acidic residues" evidence="2">
    <location>
        <begin position="189"/>
        <end position="200"/>
    </location>
</feature>
<dbReference type="GO" id="GO:0070382">
    <property type="term" value="C:exocytic vesicle"/>
    <property type="evidence" value="ECO:0007669"/>
    <property type="project" value="TreeGrafter"/>
</dbReference>
<comment type="caution">
    <text evidence="4">The sequence shown here is derived from an EMBL/GenBank/DDBJ whole genome shotgun (WGS) entry which is preliminary data.</text>
</comment>
<evidence type="ECO:0000256" key="1">
    <source>
        <dbReference type="ARBA" id="ARBA00022737"/>
    </source>
</evidence>
<dbReference type="GO" id="GO:0030276">
    <property type="term" value="F:clathrin binding"/>
    <property type="evidence" value="ECO:0007669"/>
    <property type="project" value="TreeGrafter"/>
</dbReference>
<evidence type="ECO:0000313" key="5">
    <source>
        <dbReference type="EMBL" id="CAF4021003.1"/>
    </source>
</evidence>
<name>A0A815A6M6_9BILA</name>
<accession>A0A815A6M6</accession>
<dbReference type="Pfam" id="PF00168">
    <property type="entry name" value="C2"/>
    <property type="match status" value="1"/>
</dbReference>
<dbReference type="GO" id="GO:0005509">
    <property type="term" value="F:calcium ion binding"/>
    <property type="evidence" value="ECO:0007669"/>
    <property type="project" value="TreeGrafter"/>
</dbReference>
<keyword evidence="6" id="KW-1185">Reference proteome</keyword>
<feature type="domain" description="C2" evidence="3">
    <location>
        <begin position="271"/>
        <end position="393"/>
    </location>
</feature>
<dbReference type="InterPro" id="IPR000008">
    <property type="entry name" value="C2_dom"/>
</dbReference>
<feature type="region of interest" description="Disordered" evidence="2">
    <location>
        <begin position="162"/>
        <end position="200"/>
    </location>
</feature>
<feature type="region of interest" description="Disordered" evidence="2">
    <location>
        <begin position="107"/>
        <end position="143"/>
    </location>
</feature>
<protein>
    <recommendedName>
        <fullName evidence="3">C2 domain-containing protein</fullName>
    </recommendedName>
</protein>
<feature type="compositionally biased region" description="Polar residues" evidence="2">
    <location>
        <begin position="166"/>
        <end position="180"/>
    </location>
</feature>
<evidence type="ECO:0000313" key="6">
    <source>
        <dbReference type="Proteomes" id="UP000663829"/>
    </source>
</evidence>
<dbReference type="Gene3D" id="2.60.40.150">
    <property type="entry name" value="C2 domain"/>
    <property type="match status" value="1"/>
</dbReference>
<dbReference type="PROSITE" id="PS50004">
    <property type="entry name" value="C2"/>
    <property type="match status" value="1"/>
</dbReference>
<dbReference type="Proteomes" id="UP000663829">
    <property type="component" value="Unassembled WGS sequence"/>
</dbReference>
<dbReference type="PRINTS" id="PR00399">
    <property type="entry name" value="SYNAPTOTAGMN"/>
</dbReference>
<dbReference type="GO" id="GO:0005886">
    <property type="term" value="C:plasma membrane"/>
    <property type="evidence" value="ECO:0007669"/>
    <property type="project" value="TreeGrafter"/>
</dbReference>
<dbReference type="SUPFAM" id="SSF49562">
    <property type="entry name" value="C2 domain (Calcium/lipid-binding domain, CaLB)"/>
    <property type="match status" value="1"/>
</dbReference>
<dbReference type="PANTHER" id="PTHR10024">
    <property type="entry name" value="SYNAPTOTAGMIN"/>
    <property type="match status" value="1"/>
</dbReference>
<dbReference type="OrthoDB" id="10259057at2759"/>
<dbReference type="SMART" id="SM00239">
    <property type="entry name" value="C2"/>
    <property type="match status" value="1"/>
</dbReference>
<gene>
    <name evidence="4" type="ORF">GPM918_LOCUS26151</name>
    <name evidence="5" type="ORF">SRO942_LOCUS26249</name>
</gene>
<sequence length="402" mass="45420">MEKISTPRNIIIDKINTLKQTVETFKGLTTDTNNSNINNRIQINDYCEKISTASHNEPINSNTALLNVPINSPFRSSVSSSSSASSSTSNEPYTIGNHMIINLVPKSPPLASVSRPSPLSNKTPPTSPLLKYNSSTVSSPPLLNNIKQLTDRISGRTSLLRRHLSDNNQETSYDTSSSQPIIGAQIYNRTDKNKNDNNDRDDLRSRALIRQSTDTTCTFPIRRTIRRQLSVETVEIPGLNGVKVVRYLHDNLGRLQPDLYKQIPNTDPSYGYGKIYFSLFYNQTLSALIVNIDKIENLPGRDSNRSQPCDAYVKLNLLPDRRKKYQTKVQKRNLNPSFQETFQFSITRDELYKRTLLLAIYDFGRITKRSLIGTVKVDELQSVKDLMINDVSYQKSIVPGTE</sequence>
<dbReference type="GO" id="GO:0000149">
    <property type="term" value="F:SNARE binding"/>
    <property type="evidence" value="ECO:0007669"/>
    <property type="project" value="TreeGrafter"/>
</dbReference>
<dbReference type="GO" id="GO:0017156">
    <property type="term" value="P:calcium-ion regulated exocytosis"/>
    <property type="evidence" value="ECO:0007669"/>
    <property type="project" value="TreeGrafter"/>
</dbReference>
<evidence type="ECO:0000256" key="2">
    <source>
        <dbReference type="SAM" id="MobiDB-lite"/>
    </source>
</evidence>
<dbReference type="EMBL" id="CAJNOQ010010421">
    <property type="protein sequence ID" value="CAF1251381.1"/>
    <property type="molecule type" value="Genomic_DNA"/>
</dbReference>
<dbReference type="GO" id="GO:0001786">
    <property type="term" value="F:phosphatidylserine binding"/>
    <property type="evidence" value="ECO:0007669"/>
    <property type="project" value="TreeGrafter"/>
</dbReference>
<dbReference type="InterPro" id="IPR001565">
    <property type="entry name" value="Synaptotagmin"/>
</dbReference>
<evidence type="ECO:0000313" key="4">
    <source>
        <dbReference type="EMBL" id="CAF1251381.1"/>
    </source>
</evidence>